<dbReference type="Proteomes" id="UP001175147">
    <property type="component" value="Unassembled WGS sequence"/>
</dbReference>
<protein>
    <recommendedName>
        <fullName evidence="5">Acetyltransferase</fullName>
        <ecNumber evidence="5">2.3.1.-</ecNumber>
    </recommendedName>
</protein>
<dbReference type="InterPro" id="IPR039369">
    <property type="entry name" value="LacA-like"/>
</dbReference>
<evidence type="ECO:0000313" key="8">
    <source>
        <dbReference type="Proteomes" id="UP001175147"/>
    </source>
</evidence>
<keyword evidence="2 5" id="KW-0808">Transferase</keyword>
<comment type="similarity">
    <text evidence="1 5">Belongs to the transferase hexapeptide repeat family.</text>
</comment>
<dbReference type="SUPFAM" id="SSF51161">
    <property type="entry name" value="Trimeric LpxA-like enzymes"/>
    <property type="match status" value="1"/>
</dbReference>
<dbReference type="SMART" id="SM01266">
    <property type="entry name" value="Mac"/>
    <property type="match status" value="1"/>
</dbReference>
<evidence type="ECO:0000256" key="5">
    <source>
        <dbReference type="RuleBase" id="RU367021"/>
    </source>
</evidence>
<evidence type="ECO:0000259" key="6">
    <source>
        <dbReference type="SMART" id="SM01266"/>
    </source>
</evidence>
<keyword evidence="3" id="KW-0677">Repeat</keyword>
<dbReference type="PROSITE" id="PS00101">
    <property type="entry name" value="HEXAPEP_TRANSFERASES"/>
    <property type="match status" value="1"/>
</dbReference>
<name>A0ABT8YV69_9SPIR</name>
<dbReference type="RefSeq" id="WP_304385693.1">
    <property type="nucleotide sequence ID" value="NZ_JAUPBL010000072.1"/>
</dbReference>
<dbReference type="Pfam" id="PF12464">
    <property type="entry name" value="Mac"/>
    <property type="match status" value="1"/>
</dbReference>
<dbReference type="InterPro" id="IPR018357">
    <property type="entry name" value="Hexapep_transf_CS"/>
</dbReference>
<keyword evidence="4 5" id="KW-0012">Acyltransferase</keyword>
<dbReference type="GO" id="GO:0016746">
    <property type="term" value="F:acyltransferase activity"/>
    <property type="evidence" value="ECO:0007669"/>
    <property type="project" value="UniProtKB-KW"/>
</dbReference>
<dbReference type="InterPro" id="IPR001451">
    <property type="entry name" value="Hexapep"/>
</dbReference>
<dbReference type="EC" id="2.3.1.-" evidence="5"/>
<comment type="caution">
    <text evidence="7">The sequence shown here is derived from an EMBL/GenBank/DDBJ whole genome shotgun (WGS) entry which is preliminary data.</text>
</comment>
<dbReference type="Gene3D" id="2.160.10.10">
    <property type="entry name" value="Hexapeptide repeat proteins"/>
    <property type="match status" value="1"/>
</dbReference>
<keyword evidence="8" id="KW-1185">Reference proteome</keyword>
<dbReference type="Pfam" id="PF00132">
    <property type="entry name" value="Hexapep"/>
    <property type="match status" value="1"/>
</dbReference>
<dbReference type="InterPro" id="IPR024688">
    <property type="entry name" value="Mac_dom"/>
</dbReference>
<gene>
    <name evidence="7" type="ORF">Q5M86_03270</name>
</gene>
<feature type="domain" description="Maltose/galactoside acetyltransferase" evidence="6">
    <location>
        <begin position="4"/>
        <end position="58"/>
    </location>
</feature>
<dbReference type="CDD" id="cd03357">
    <property type="entry name" value="LbH_MAT_GAT"/>
    <property type="match status" value="1"/>
</dbReference>
<reference evidence="7" key="1">
    <citation type="submission" date="2023-07" db="EMBL/GenBank/DDBJ databases">
        <title>Mucosal microbiota of week-old chicken and adult hens.</title>
        <authorList>
            <person name="Volf J."/>
            <person name="Karasova D."/>
            <person name="Crhanova M."/>
            <person name="Faldynova M."/>
            <person name="Prikrylova H."/>
            <person name="Zeman M."/>
            <person name="Babak V."/>
            <person name="Rajova J."/>
            <person name="Rychlik I."/>
        </authorList>
    </citation>
    <scope>NUCLEOTIDE SEQUENCE</scope>
    <source>
        <strain evidence="7">ET902</strain>
    </source>
</reference>
<dbReference type="InterPro" id="IPR011004">
    <property type="entry name" value="Trimer_LpxA-like_sf"/>
</dbReference>
<evidence type="ECO:0000256" key="1">
    <source>
        <dbReference type="ARBA" id="ARBA00007274"/>
    </source>
</evidence>
<evidence type="ECO:0000313" key="7">
    <source>
        <dbReference type="EMBL" id="MDO7019792.1"/>
    </source>
</evidence>
<evidence type="ECO:0000256" key="3">
    <source>
        <dbReference type="ARBA" id="ARBA00022737"/>
    </source>
</evidence>
<proteinExistence type="inferred from homology"/>
<evidence type="ECO:0000256" key="2">
    <source>
        <dbReference type="ARBA" id="ARBA00022679"/>
    </source>
</evidence>
<dbReference type="PANTHER" id="PTHR43017">
    <property type="entry name" value="GALACTOSIDE O-ACETYLTRANSFERASE"/>
    <property type="match status" value="1"/>
</dbReference>
<accession>A0ABT8YV69</accession>
<sequence length="199" mass="22418">MTELEKMINGMEYNSSDRDLALMRDKAKDLCIDYNMLKSNQLKEKEYIIKKLFSKIGNDFFITAPFYCDYGFNIEAGNNFYVNYNCVILDCAKVKFGDNVFIAPNCGFYTAGHPLDIERRNSYIEYAYPITVGDNVWIGANTVIVGGVKIGSGVVIGAGSVVVKDIPDNVLAFGNPCKVIREITDEERKKSLNWSDKVR</sequence>
<evidence type="ECO:0000256" key="4">
    <source>
        <dbReference type="ARBA" id="ARBA00023315"/>
    </source>
</evidence>
<organism evidence="7 8">
    <name type="scientific">Brachyspira innocens</name>
    <dbReference type="NCBI Taxonomy" id="13264"/>
    <lineage>
        <taxon>Bacteria</taxon>
        <taxon>Pseudomonadati</taxon>
        <taxon>Spirochaetota</taxon>
        <taxon>Spirochaetia</taxon>
        <taxon>Brachyspirales</taxon>
        <taxon>Brachyspiraceae</taxon>
        <taxon>Brachyspira</taxon>
    </lineage>
</organism>
<dbReference type="EMBL" id="JAUPBM010000024">
    <property type="protein sequence ID" value="MDO7019792.1"/>
    <property type="molecule type" value="Genomic_DNA"/>
</dbReference>
<dbReference type="PANTHER" id="PTHR43017:SF1">
    <property type="entry name" value="ACETYLTRANSFERASE YJL218W-RELATED"/>
    <property type="match status" value="1"/>
</dbReference>